<dbReference type="PROSITE" id="PS50222">
    <property type="entry name" value="EF_HAND_2"/>
    <property type="match status" value="1"/>
</dbReference>
<feature type="compositionally biased region" description="Polar residues" evidence="1">
    <location>
        <begin position="27"/>
        <end position="39"/>
    </location>
</feature>
<dbReference type="Proteomes" id="UP000623467">
    <property type="component" value="Unassembled WGS sequence"/>
</dbReference>
<evidence type="ECO:0000259" key="2">
    <source>
        <dbReference type="PROSITE" id="PS50222"/>
    </source>
</evidence>
<keyword evidence="3" id="KW-0418">Kinase</keyword>
<dbReference type="PROSITE" id="PS00018">
    <property type="entry name" value="EF_HAND_1"/>
    <property type="match status" value="1"/>
</dbReference>
<accession>A0A8H6Z5C8</accession>
<feature type="domain" description="EF-hand" evidence="2">
    <location>
        <begin position="432"/>
        <end position="467"/>
    </location>
</feature>
<dbReference type="InterPro" id="IPR018247">
    <property type="entry name" value="EF_Hand_1_Ca_BS"/>
</dbReference>
<keyword evidence="4" id="KW-1185">Reference proteome</keyword>
<evidence type="ECO:0000313" key="3">
    <source>
        <dbReference type="EMBL" id="KAF7370161.1"/>
    </source>
</evidence>
<dbReference type="AlphaFoldDB" id="A0A8H6Z5C8"/>
<dbReference type="EMBL" id="JACAZH010000004">
    <property type="protein sequence ID" value="KAF7370161.1"/>
    <property type="molecule type" value="Genomic_DNA"/>
</dbReference>
<dbReference type="OrthoDB" id="2122982at2759"/>
<keyword evidence="3" id="KW-0808">Transferase</keyword>
<reference evidence="3" key="1">
    <citation type="submission" date="2020-05" db="EMBL/GenBank/DDBJ databases">
        <title>Mycena genomes resolve the evolution of fungal bioluminescence.</title>
        <authorList>
            <person name="Tsai I.J."/>
        </authorList>
    </citation>
    <scope>NUCLEOTIDE SEQUENCE</scope>
    <source>
        <strain evidence="3">160909Yilan</strain>
    </source>
</reference>
<dbReference type="GO" id="GO:0016301">
    <property type="term" value="F:kinase activity"/>
    <property type="evidence" value="ECO:0007669"/>
    <property type="project" value="UniProtKB-KW"/>
</dbReference>
<gene>
    <name evidence="3" type="ORF">MSAN_00646500</name>
</gene>
<dbReference type="GO" id="GO:0005509">
    <property type="term" value="F:calcium ion binding"/>
    <property type="evidence" value="ECO:0007669"/>
    <property type="project" value="InterPro"/>
</dbReference>
<evidence type="ECO:0000313" key="4">
    <source>
        <dbReference type="Proteomes" id="UP000623467"/>
    </source>
</evidence>
<evidence type="ECO:0000256" key="1">
    <source>
        <dbReference type="SAM" id="MobiDB-lite"/>
    </source>
</evidence>
<feature type="region of interest" description="Disordered" evidence="1">
    <location>
        <begin position="1"/>
        <end position="39"/>
    </location>
</feature>
<sequence length="1115" mass="125883">MSRPTLAPGPSTHTSLRDDTQGKMTAPKSSHSALASQTQAEDSTIDAAESYYSQANEWKDQLEDFFAENASTINNAENVLSVALDVKNIEEKFTALAQTSRTIMAGLDILGQIHPFISLAAQAFKLAINIDVTRRENDKKVLAVQLQMQDMIVVLFLLRHIRDPKEKVGGQTVETRMRGLVQSIANHVTSCRSACEGYQKKGFIPKMIKCKDYEDRLATYAQIFADDKREIQFSLQLYMTYGVDEIKQKLDQQGAYFKAQMQELFRKLETAHERDVQNLIERNGGAQNCVENDEVLRELFAMGGEILATRHEVANARKSLQKELTEEVDEALKKHIGLLSHQQLEKQNDLVLKTVTSDKEGNPRCVPQWAAREDFGSEIWREQGWRGSVPGQDFVSALNEYYEEKLAKSGDSAEQADTRSLHDSERWALGYINSAHARAIIEAVDDDGSGSVSIKEVSNFTALKPNGWSLTSWIAFWAVGWYPTVAWYKEKIESILAQSTSLSQYVHPDNLRAANRISEGWEEELLKTRLEEGSYFLEQLATVQQVSNHRRIDHYIFPLLYLLLNYHWDTMRRAGSEPLDDSEFTSMSTSLDTIFEAVEWRLDELEAMFQINLLDVKERLSRFSFGMFQLLYDLKDEDGVEINSAPKTKNEHDGVGIHSTYLQDTRNPVTALAVGPAHTVAATPVEVPEDRQDKIDTREPAFERLNTYFLDNASTISNAGDALTAVFNSDVKSIASKIARIAESSKVLIAGLEELAKVHPFVAVAVLAFKMAMLFVREDNKVLAVMIQMQDMMTAFFQLRHLRNSDAKGPDGETLKDRLVPIIVSIVEDIKSCSNACDLYMKKRSFVKLIKAQIFEERFANYVARFSEHKRRLMLAMSIGTTSLNVRVMQSQVEELFQKLETPREREVQRFIDQHGGAPAIVQDELSLQKLITKNDETLSRLDASTALNEGLASAKNLSTRELTENVDEMKIDMQAQQQREERVTIRALSASPHDRILDPELAALWKKQGWKSSVNGGKFVLALNDYSYVDGAGVTSTDTEKLHDSSSPPVDHSSSTVYEERHWELAYINGGHLRRILEAINDEGTGFVSLKNANSFARSPRRPKGWNLRSWVAF</sequence>
<organism evidence="3 4">
    <name type="scientific">Mycena sanguinolenta</name>
    <dbReference type="NCBI Taxonomy" id="230812"/>
    <lineage>
        <taxon>Eukaryota</taxon>
        <taxon>Fungi</taxon>
        <taxon>Dikarya</taxon>
        <taxon>Basidiomycota</taxon>
        <taxon>Agaricomycotina</taxon>
        <taxon>Agaricomycetes</taxon>
        <taxon>Agaricomycetidae</taxon>
        <taxon>Agaricales</taxon>
        <taxon>Marasmiineae</taxon>
        <taxon>Mycenaceae</taxon>
        <taxon>Mycena</taxon>
    </lineage>
</organism>
<dbReference type="InterPro" id="IPR002048">
    <property type="entry name" value="EF_hand_dom"/>
</dbReference>
<name>A0A8H6Z5C8_9AGAR</name>
<proteinExistence type="predicted"/>
<protein>
    <submittedName>
        <fullName evidence="3">Protein kinase domain-containing protein</fullName>
    </submittedName>
</protein>
<comment type="caution">
    <text evidence="3">The sequence shown here is derived from an EMBL/GenBank/DDBJ whole genome shotgun (WGS) entry which is preliminary data.</text>
</comment>